<feature type="region of interest" description="Disordered" evidence="1">
    <location>
        <begin position="445"/>
        <end position="478"/>
    </location>
</feature>
<evidence type="ECO:0000259" key="3">
    <source>
        <dbReference type="PROSITE" id="PS50835"/>
    </source>
</evidence>
<dbReference type="PANTHER" id="PTHR21261">
    <property type="entry name" value="BEAT PROTEIN"/>
    <property type="match status" value="1"/>
</dbReference>
<name>A0A7R9BCC6_9CRUS</name>
<keyword evidence="2" id="KW-0812">Transmembrane</keyword>
<gene>
    <name evidence="4" type="ORF">NMOB1V02_LOCUS401</name>
</gene>
<dbReference type="SUPFAM" id="SSF48726">
    <property type="entry name" value="Immunoglobulin"/>
    <property type="match status" value="1"/>
</dbReference>
<evidence type="ECO:0000256" key="2">
    <source>
        <dbReference type="SAM" id="Phobius"/>
    </source>
</evidence>
<proteinExistence type="predicted"/>
<evidence type="ECO:0000256" key="1">
    <source>
        <dbReference type="SAM" id="MobiDB-lite"/>
    </source>
</evidence>
<keyword evidence="5" id="KW-1185">Reference proteome</keyword>
<dbReference type="InterPro" id="IPR007110">
    <property type="entry name" value="Ig-like_dom"/>
</dbReference>
<dbReference type="InterPro" id="IPR036179">
    <property type="entry name" value="Ig-like_dom_sf"/>
</dbReference>
<dbReference type="InterPro" id="IPR013783">
    <property type="entry name" value="Ig-like_fold"/>
</dbReference>
<dbReference type="Proteomes" id="UP000678499">
    <property type="component" value="Unassembled WGS sequence"/>
</dbReference>
<organism evidence="4">
    <name type="scientific">Notodromas monacha</name>
    <dbReference type="NCBI Taxonomy" id="399045"/>
    <lineage>
        <taxon>Eukaryota</taxon>
        <taxon>Metazoa</taxon>
        <taxon>Ecdysozoa</taxon>
        <taxon>Arthropoda</taxon>
        <taxon>Crustacea</taxon>
        <taxon>Oligostraca</taxon>
        <taxon>Ostracoda</taxon>
        <taxon>Podocopa</taxon>
        <taxon>Podocopida</taxon>
        <taxon>Cypridocopina</taxon>
        <taxon>Cypridoidea</taxon>
        <taxon>Cyprididae</taxon>
        <taxon>Notodromas</taxon>
    </lineage>
</organism>
<keyword evidence="2" id="KW-0472">Membrane</keyword>
<dbReference type="EMBL" id="OA882070">
    <property type="protein sequence ID" value="CAD7272472.1"/>
    <property type="molecule type" value="Genomic_DNA"/>
</dbReference>
<feature type="domain" description="Ig-like" evidence="3">
    <location>
        <begin position="54"/>
        <end position="138"/>
    </location>
</feature>
<feature type="compositionally biased region" description="Basic residues" evidence="1">
    <location>
        <begin position="464"/>
        <end position="473"/>
    </location>
</feature>
<keyword evidence="2" id="KW-1133">Transmembrane helix</keyword>
<evidence type="ECO:0000313" key="5">
    <source>
        <dbReference type="Proteomes" id="UP000678499"/>
    </source>
</evidence>
<feature type="region of interest" description="Disordered" evidence="1">
    <location>
        <begin position="242"/>
        <end position="269"/>
    </location>
</feature>
<dbReference type="PANTHER" id="PTHR21261:SF15">
    <property type="entry name" value="BEATEN PATH IIIA, ISOFORM D-RELATED"/>
    <property type="match status" value="1"/>
</dbReference>
<dbReference type="AlphaFoldDB" id="A0A7R9BCC6"/>
<dbReference type="FunFam" id="2.60.40.10:FF:000437">
    <property type="entry name" value="Beat-IIIc, isoform A"/>
    <property type="match status" value="1"/>
</dbReference>
<sequence>MEPPSERRRCWRVVNLDGLCQAMVAIFIFWSTKNSGSVALKLRQLNVPDYAITGETATLECNYDLGREALYVVKWFKDTEEFYRYMPGIAKATQTFNLPGVQVDVASSNDKRVVLRNISLKSAGKYRCEVSADAPSFHTIRESAPMRVYDLPDSDPVLSGTGAGGMRYTISKYEWIIFNCTSHGSYPAANLTWQVNGKPSVRRDDLQVSCLRGSSGMVVKLGPRGGDEGAGHDQHIQFTLNENTGPINPGMTSRRPQPTVVTSRKVMRRAPAGPAADEIIFPSEPVQHVEPRVHLKGISRVARVMGGFPAHQRQTSNDESRLPSGESVSEENFAPALPASHAVILMRVDSTMSVSDFPIVQEKTGTFTTIKQLKFSAQPQHVKDGEIKIKCISRISAPGSANLYYKSQVKTLLAPSELKRSNAVLNGNSPRKPWDVLRRLVGGQGKNFTRGPEASEGIKTAVKPGRRDRRGGKKRETSSEVANFDASCPWASVPCFETGFRSDEIFHSAVGESADGLFYSVEETNSDNGDVELNAPWACILSTEVDSERRRV</sequence>
<dbReference type="OrthoDB" id="10015491at2759"/>
<feature type="region of interest" description="Disordered" evidence="1">
    <location>
        <begin position="308"/>
        <end position="333"/>
    </location>
</feature>
<dbReference type="Gene3D" id="2.60.40.10">
    <property type="entry name" value="Immunoglobulins"/>
    <property type="match status" value="1"/>
</dbReference>
<accession>A0A7R9BCC6</accession>
<protein>
    <recommendedName>
        <fullName evidence="3">Ig-like domain-containing protein</fullName>
    </recommendedName>
</protein>
<dbReference type="EMBL" id="CAJPEX010000033">
    <property type="protein sequence ID" value="CAG0912624.1"/>
    <property type="molecule type" value="Genomic_DNA"/>
</dbReference>
<feature type="compositionally biased region" description="Polar residues" evidence="1">
    <location>
        <begin position="242"/>
        <end position="262"/>
    </location>
</feature>
<evidence type="ECO:0000313" key="4">
    <source>
        <dbReference type="EMBL" id="CAD7272472.1"/>
    </source>
</evidence>
<dbReference type="PROSITE" id="PS50835">
    <property type="entry name" value="IG_LIKE"/>
    <property type="match status" value="1"/>
</dbReference>
<feature type="transmembrane region" description="Helical" evidence="2">
    <location>
        <begin position="12"/>
        <end position="30"/>
    </location>
</feature>
<reference evidence="4" key="1">
    <citation type="submission" date="2020-11" db="EMBL/GenBank/DDBJ databases">
        <authorList>
            <person name="Tran Van P."/>
        </authorList>
    </citation>
    <scope>NUCLEOTIDE SEQUENCE</scope>
</reference>